<proteinExistence type="predicted"/>
<dbReference type="GO" id="GO:0030246">
    <property type="term" value="F:carbohydrate binding"/>
    <property type="evidence" value="ECO:0007669"/>
    <property type="project" value="InterPro"/>
</dbReference>
<dbReference type="InterPro" id="IPR011013">
    <property type="entry name" value="Gal_mutarotase_sf_dom"/>
</dbReference>
<dbReference type="AlphaFoldDB" id="A0A8E2DL49"/>
<organism evidence="2 3">
    <name type="scientific">Obba rivulosa</name>
    <dbReference type="NCBI Taxonomy" id="1052685"/>
    <lineage>
        <taxon>Eukaryota</taxon>
        <taxon>Fungi</taxon>
        <taxon>Dikarya</taxon>
        <taxon>Basidiomycota</taxon>
        <taxon>Agaricomycotina</taxon>
        <taxon>Agaricomycetes</taxon>
        <taxon>Polyporales</taxon>
        <taxon>Gelatoporiaceae</taxon>
        <taxon>Obba</taxon>
    </lineage>
</organism>
<keyword evidence="3" id="KW-1185">Reference proteome</keyword>
<dbReference type="EMBL" id="KV722526">
    <property type="protein sequence ID" value="OCH86488.1"/>
    <property type="molecule type" value="Genomic_DNA"/>
</dbReference>
<sequence length="454" mass="47507">MADHRFTPILLALPSFTPSLALELLPHGLTIHRLFVQADGKTHDILIGPEDPVGHLTQKYTNTVVGRYANRLPVAPAPLSLARGPHTGTLAPLANEAPTVSLHGGPDGFDARVWTPLADIGEAQLFSDAEKGTIAAHVPSAVVCVLESPDGDQGFPGALRVEALVGLVSPAAPPTRGAEKPEWLLGSVLLVYRARLLDADKVTPVNLTQHWGFNLDASLQDGPVSVADHRIAIKASHTLDLTPDALSAGTLSALEGPHAPLAAQGGTRIGDHPYDNFYLFEPVPPAAMATTARSIAAQPTRLAPDEFSPITDLLAPVLEQGQGAGAAPETGAEDPQVELEGARSGLRVTFWSNQPGVQFYTNKFANAEKSARKRIHGGSGAVGDGYGSGSAAFLEFHAPLAAWLHPATRPAAVRAAAQGAAAPAGADDDTLLAPGELYHNVVRTDVWFRSPDGL</sequence>
<dbReference type="GO" id="GO:0006006">
    <property type="term" value="P:glucose metabolic process"/>
    <property type="evidence" value="ECO:0007669"/>
    <property type="project" value="TreeGrafter"/>
</dbReference>
<dbReference type="OrthoDB" id="274691at2759"/>
<keyword evidence="1" id="KW-0732">Signal</keyword>
<reference evidence="2 3" key="1">
    <citation type="submission" date="2016-07" db="EMBL/GenBank/DDBJ databases">
        <title>Draft genome of the white-rot fungus Obba rivulosa 3A-2.</title>
        <authorList>
            <consortium name="DOE Joint Genome Institute"/>
            <person name="Miettinen O."/>
            <person name="Riley R."/>
            <person name="Acob R."/>
            <person name="Barry K."/>
            <person name="Cullen D."/>
            <person name="De Vries R."/>
            <person name="Hainaut M."/>
            <person name="Hatakka A."/>
            <person name="Henrissat B."/>
            <person name="Hilden K."/>
            <person name="Kuo R."/>
            <person name="Labutti K."/>
            <person name="Lipzen A."/>
            <person name="Makela M.R."/>
            <person name="Sandor L."/>
            <person name="Spatafora J.W."/>
            <person name="Grigoriev I.V."/>
            <person name="Hibbett D.S."/>
        </authorList>
    </citation>
    <scope>NUCLEOTIDE SEQUENCE [LARGE SCALE GENOMIC DNA]</scope>
    <source>
        <strain evidence="2 3">3A-2</strain>
    </source>
</reference>
<dbReference type="InterPro" id="IPR014718">
    <property type="entry name" value="GH-type_carb-bd"/>
</dbReference>
<gene>
    <name evidence="2" type="ORF">OBBRIDRAFT_797149</name>
</gene>
<protein>
    <submittedName>
        <fullName evidence="2">Galactose mutarotase-like protein</fullName>
    </submittedName>
</protein>
<dbReference type="Proteomes" id="UP000250043">
    <property type="component" value="Unassembled WGS sequence"/>
</dbReference>
<feature type="chain" id="PRO_5034721687" evidence="1">
    <location>
        <begin position="22"/>
        <end position="454"/>
    </location>
</feature>
<evidence type="ECO:0000313" key="3">
    <source>
        <dbReference type="Proteomes" id="UP000250043"/>
    </source>
</evidence>
<dbReference type="Gene3D" id="2.70.98.10">
    <property type="match status" value="1"/>
</dbReference>
<dbReference type="GO" id="GO:0033499">
    <property type="term" value="P:galactose catabolic process via UDP-galactose, Leloir pathway"/>
    <property type="evidence" value="ECO:0007669"/>
    <property type="project" value="TreeGrafter"/>
</dbReference>
<name>A0A8E2DL49_9APHY</name>
<dbReference type="SUPFAM" id="SSF74650">
    <property type="entry name" value="Galactose mutarotase-like"/>
    <property type="match status" value="1"/>
</dbReference>
<dbReference type="PANTHER" id="PTHR10091:SF0">
    <property type="entry name" value="GALACTOSE MUTAROTASE"/>
    <property type="match status" value="1"/>
</dbReference>
<evidence type="ECO:0000313" key="2">
    <source>
        <dbReference type="EMBL" id="OCH86488.1"/>
    </source>
</evidence>
<evidence type="ECO:0000256" key="1">
    <source>
        <dbReference type="SAM" id="SignalP"/>
    </source>
</evidence>
<accession>A0A8E2DL49</accession>
<feature type="signal peptide" evidence="1">
    <location>
        <begin position="1"/>
        <end position="21"/>
    </location>
</feature>
<dbReference type="GO" id="GO:0004034">
    <property type="term" value="F:aldose 1-epimerase activity"/>
    <property type="evidence" value="ECO:0007669"/>
    <property type="project" value="TreeGrafter"/>
</dbReference>
<dbReference type="PANTHER" id="PTHR10091">
    <property type="entry name" value="ALDOSE-1-EPIMERASE"/>
    <property type="match status" value="1"/>
</dbReference>